<organism evidence="2 3">
    <name type="scientific">Pisolithus tinctorius Marx 270</name>
    <dbReference type="NCBI Taxonomy" id="870435"/>
    <lineage>
        <taxon>Eukaryota</taxon>
        <taxon>Fungi</taxon>
        <taxon>Dikarya</taxon>
        <taxon>Basidiomycota</taxon>
        <taxon>Agaricomycotina</taxon>
        <taxon>Agaricomycetes</taxon>
        <taxon>Agaricomycetidae</taxon>
        <taxon>Boletales</taxon>
        <taxon>Sclerodermatineae</taxon>
        <taxon>Pisolithaceae</taxon>
        <taxon>Pisolithus</taxon>
    </lineage>
</organism>
<dbReference type="AlphaFoldDB" id="A0A0C3PFZ0"/>
<evidence type="ECO:0000313" key="2">
    <source>
        <dbReference type="EMBL" id="KIO07251.1"/>
    </source>
</evidence>
<evidence type="ECO:0000313" key="3">
    <source>
        <dbReference type="Proteomes" id="UP000054217"/>
    </source>
</evidence>
<reference evidence="2 3" key="1">
    <citation type="submission" date="2014-04" db="EMBL/GenBank/DDBJ databases">
        <authorList>
            <consortium name="DOE Joint Genome Institute"/>
            <person name="Kuo A."/>
            <person name="Kohler A."/>
            <person name="Costa M.D."/>
            <person name="Nagy L.G."/>
            <person name="Floudas D."/>
            <person name="Copeland A."/>
            <person name="Barry K.W."/>
            <person name="Cichocki N."/>
            <person name="Veneault-Fourrey C."/>
            <person name="LaButti K."/>
            <person name="Lindquist E.A."/>
            <person name="Lipzen A."/>
            <person name="Lundell T."/>
            <person name="Morin E."/>
            <person name="Murat C."/>
            <person name="Sun H."/>
            <person name="Tunlid A."/>
            <person name="Henrissat B."/>
            <person name="Grigoriev I.V."/>
            <person name="Hibbett D.S."/>
            <person name="Martin F."/>
            <person name="Nordberg H.P."/>
            <person name="Cantor M.N."/>
            <person name="Hua S.X."/>
        </authorList>
    </citation>
    <scope>NUCLEOTIDE SEQUENCE [LARGE SCALE GENOMIC DNA]</scope>
    <source>
        <strain evidence="2 3">Marx 270</strain>
    </source>
</reference>
<dbReference type="HOGENOM" id="CLU_2850631_0_0_1"/>
<feature type="region of interest" description="Disordered" evidence="1">
    <location>
        <begin position="39"/>
        <end position="65"/>
    </location>
</feature>
<dbReference type="OrthoDB" id="2689584at2759"/>
<name>A0A0C3PFZ0_PISTI</name>
<accession>A0A0C3PFZ0</accession>
<reference evidence="3" key="2">
    <citation type="submission" date="2015-01" db="EMBL/GenBank/DDBJ databases">
        <title>Evolutionary Origins and Diversification of the Mycorrhizal Mutualists.</title>
        <authorList>
            <consortium name="DOE Joint Genome Institute"/>
            <consortium name="Mycorrhizal Genomics Consortium"/>
            <person name="Kohler A."/>
            <person name="Kuo A."/>
            <person name="Nagy L.G."/>
            <person name="Floudas D."/>
            <person name="Copeland A."/>
            <person name="Barry K.W."/>
            <person name="Cichocki N."/>
            <person name="Veneault-Fourrey C."/>
            <person name="LaButti K."/>
            <person name="Lindquist E.A."/>
            <person name="Lipzen A."/>
            <person name="Lundell T."/>
            <person name="Morin E."/>
            <person name="Murat C."/>
            <person name="Riley R."/>
            <person name="Ohm R."/>
            <person name="Sun H."/>
            <person name="Tunlid A."/>
            <person name="Henrissat B."/>
            <person name="Grigoriev I.V."/>
            <person name="Hibbett D.S."/>
            <person name="Martin F."/>
        </authorList>
    </citation>
    <scope>NUCLEOTIDE SEQUENCE [LARGE SCALE GENOMIC DNA]</scope>
    <source>
        <strain evidence="3">Marx 270</strain>
    </source>
</reference>
<dbReference type="InParanoid" id="A0A0C3PFZ0"/>
<proteinExistence type="predicted"/>
<keyword evidence="3" id="KW-1185">Reference proteome</keyword>
<gene>
    <name evidence="2" type="ORF">M404DRAFT_23700</name>
</gene>
<sequence length="65" mass="7145">MSLDFLPSHGQDEVLSHNCALQEISVSLEEHGRYLPDFSLPQPVLPSSEHAEEATGAMTSEQHTI</sequence>
<protein>
    <submittedName>
        <fullName evidence="2">Uncharacterized protein</fullName>
    </submittedName>
</protein>
<dbReference type="EMBL" id="KN831960">
    <property type="protein sequence ID" value="KIO07251.1"/>
    <property type="molecule type" value="Genomic_DNA"/>
</dbReference>
<evidence type="ECO:0000256" key="1">
    <source>
        <dbReference type="SAM" id="MobiDB-lite"/>
    </source>
</evidence>
<dbReference type="Proteomes" id="UP000054217">
    <property type="component" value="Unassembled WGS sequence"/>
</dbReference>